<organism evidence="1 2">
    <name type="scientific">Trifolium medium</name>
    <dbReference type="NCBI Taxonomy" id="97028"/>
    <lineage>
        <taxon>Eukaryota</taxon>
        <taxon>Viridiplantae</taxon>
        <taxon>Streptophyta</taxon>
        <taxon>Embryophyta</taxon>
        <taxon>Tracheophyta</taxon>
        <taxon>Spermatophyta</taxon>
        <taxon>Magnoliopsida</taxon>
        <taxon>eudicotyledons</taxon>
        <taxon>Gunneridae</taxon>
        <taxon>Pentapetalae</taxon>
        <taxon>rosids</taxon>
        <taxon>fabids</taxon>
        <taxon>Fabales</taxon>
        <taxon>Fabaceae</taxon>
        <taxon>Papilionoideae</taxon>
        <taxon>50 kb inversion clade</taxon>
        <taxon>NPAAA clade</taxon>
        <taxon>Hologalegina</taxon>
        <taxon>IRL clade</taxon>
        <taxon>Trifolieae</taxon>
        <taxon>Trifolium</taxon>
    </lineage>
</organism>
<feature type="non-terminal residue" evidence="1">
    <location>
        <position position="48"/>
    </location>
</feature>
<dbReference type="EMBL" id="LXQA010281621">
    <property type="protein sequence ID" value="MCI40595.1"/>
    <property type="molecule type" value="Genomic_DNA"/>
</dbReference>
<keyword evidence="2" id="KW-1185">Reference proteome</keyword>
<proteinExistence type="predicted"/>
<accession>A0A392RYA0</accession>
<protein>
    <submittedName>
        <fullName evidence="1">Uncharacterized protein</fullName>
    </submittedName>
</protein>
<evidence type="ECO:0000313" key="2">
    <source>
        <dbReference type="Proteomes" id="UP000265520"/>
    </source>
</evidence>
<evidence type="ECO:0000313" key="1">
    <source>
        <dbReference type="EMBL" id="MCI40595.1"/>
    </source>
</evidence>
<dbReference type="Proteomes" id="UP000265520">
    <property type="component" value="Unassembled WGS sequence"/>
</dbReference>
<sequence length="48" mass="5406">MDPEILFSARTNTWRKGRRHSSSGMLPVSELPLNNNSASKGRFLVISF</sequence>
<dbReference type="AlphaFoldDB" id="A0A392RYA0"/>
<comment type="caution">
    <text evidence="1">The sequence shown here is derived from an EMBL/GenBank/DDBJ whole genome shotgun (WGS) entry which is preliminary data.</text>
</comment>
<name>A0A392RYA0_9FABA</name>
<reference evidence="1 2" key="1">
    <citation type="journal article" date="2018" name="Front. Plant Sci.">
        <title>Red Clover (Trifolium pratense) and Zigzag Clover (T. medium) - A Picture of Genomic Similarities and Differences.</title>
        <authorList>
            <person name="Dluhosova J."/>
            <person name="Istvanek J."/>
            <person name="Nedelnik J."/>
            <person name="Repkova J."/>
        </authorList>
    </citation>
    <scope>NUCLEOTIDE SEQUENCE [LARGE SCALE GENOMIC DNA]</scope>
    <source>
        <strain evidence="2">cv. 10/8</strain>
        <tissue evidence="1">Leaf</tissue>
    </source>
</reference>